<dbReference type="PROSITE" id="PS00211">
    <property type="entry name" value="ABC_TRANSPORTER_1"/>
    <property type="match status" value="2"/>
</dbReference>
<evidence type="ECO:0000256" key="3">
    <source>
        <dbReference type="ARBA" id="ARBA00022840"/>
    </source>
</evidence>
<dbReference type="GO" id="GO:0016887">
    <property type="term" value="F:ATP hydrolysis activity"/>
    <property type="evidence" value="ECO:0007669"/>
    <property type="project" value="InterPro"/>
</dbReference>
<keyword evidence="7" id="KW-1185">Reference proteome</keyword>
<keyword evidence="3 6" id="KW-0067">ATP-binding</keyword>
<keyword evidence="4" id="KW-0175">Coiled coil</keyword>
<dbReference type="GO" id="GO:0005524">
    <property type="term" value="F:ATP binding"/>
    <property type="evidence" value="ECO:0007669"/>
    <property type="project" value="UniProtKB-KW"/>
</dbReference>
<dbReference type="InterPro" id="IPR017871">
    <property type="entry name" value="ABC_transporter-like_CS"/>
</dbReference>
<sequence>MILLQTNRLTKSFIVEPILSDIDIQIQTNERVGLVGVNGAGKSTLLKIIAGEMLPDSGEIHLAKSATVGYLTQDSGLDTELTIWEEMKLVFSVLIKQEQALRRLEEKMSDPTYLENTTMYEKLLKEYSESMERFKDQGGYEYESQIRGVLHGLGFHSFPYEETFIHTLSGGQKTRLALAKLLLISPDLLILDEPTNYLDIETLTWLEAYLKSYSGAILVVSHDRYFLDALVTVIYEIERTKATRYVGNYSQYIEQKAQQLELTLKKYEKQQAEIAKLEDFIQKNIARASTTRRAQSRRKALEKIEKIDRPILKQKKAYFTFDIEKQSGTQVLSVKDLSIGIGARHLFENVSFDITRGERVALIGPNGIGKSTLFKSISGNPIAEIQVDGIIQYGSNVMIGYYDQEQDRLHLEKRVIDEIWDEHPTMLESEIRTLLGNFLFIGDDVFKKIKDLSGGEKARVSLAKLLLQKANFLLLDEPTNHLDIFSREVLENALIDYPGTILFISHDRYFLNRIATRTIELTTEGATNYLGNYSYYLEKKAELEEQTQVQSTQIEQKATKQQYIEEKERQKIERSLKRKIESIEAEIERLEEEIRKIETELLQPEVYSDHQLSYAKNDELQQMKVQLDHLMLQWEEIQEELETI</sequence>
<feature type="coiled-coil region" evidence="4">
    <location>
        <begin position="573"/>
        <end position="640"/>
    </location>
</feature>
<dbReference type="Gene3D" id="1.10.287.380">
    <property type="entry name" value="Valyl-tRNA synthetase, C-terminal domain"/>
    <property type="match status" value="1"/>
</dbReference>
<dbReference type="FunFam" id="3.40.50.300:FF:000309">
    <property type="entry name" value="ABC transporter ATP-binding protein"/>
    <property type="match status" value="1"/>
</dbReference>
<evidence type="ECO:0000313" key="6">
    <source>
        <dbReference type="EMBL" id="KXG42565.1"/>
    </source>
</evidence>
<dbReference type="RefSeq" id="WP_068727820.1">
    <property type="nucleotide sequence ID" value="NZ_LSKU01000002.1"/>
</dbReference>
<reference evidence="6 7" key="1">
    <citation type="submission" date="2016-02" db="EMBL/GenBank/DDBJ databases">
        <title>Draft Genome for Tepidibacillus decaturensis nov. sp. Strain Z9, an Anaerobic, Moderately Thermophilic and Heterotrophic Bacterium from Deep Subsurface of the Illinois Basin, USA.</title>
        <authorList>
            <person name="Dong Y."/>
            <person name="Chang J.Y."/>
            <person name="Sanford R."/>
            <person name="Fouke B.W."/>
        </authorList>
    </citation>
    <scope>NUCLEOTIDE SEQUENCE [LARGE SCALE GENOMIC DNA]</scope>
    <source>
        <strain evidence="6 7">Z9</strain>
    </source>
</reference>
<dbReference type="InterPro" id="IPR032781">
    <property type="entry name" value="ABC_tran_Xtn"/>
</dbReference>
<accession>A0A135L0U4</accession>
<evidence type="ECO:0000256" key="4">
    <source>
        <dbReference type="SAM" id="Coils"/>
    </source>
</evidence>
<dbReference type="EMBL" id="LSKU01000002">
    <property type="protein sequence ID" value="KXG42565.1"/>
    <property type="molecule type" value="Genomic_DNA"/>
</dbReference>
<keyword evidence="2" id="KW-0547">Nucleotide-binding</keyword>
<evidence type="ECO:0000259" key="5">
    <source>
        <dbReference type="PROSITE" id="PS50893"/>
    </source>
</evidence>
<name>A0A135L0U4_9BACI</name>
<feature type="coiled-coil region" evidence="4">
    <location>
        <begin position="250"/>
        <end position="277"/>
    </location>
</feature>
<feature type="domain" description="ABC transporter" evidence="5">
    <location>
        <begin position="332"/>
        <end position="549"/>
    </location>
</feature>
<dbReference type="InterPro" id="IPR027417">
    <property type="entry name" value="P-loop_NTPase"/>
</dbReference>
<dbReference type="STRING" id="1413211.U473_13935"/>
<gene>
    <name evidence="6" type="ORF">U473_13935</name>
</gene>
<dbReference type="GO" id="GO:0003677">
    <property type="term" value="F:DNA binding"/>
    <property type="evidence" value="ECO:0007669"/>
    <property type="project" value="InterPro"/>
</dbReference>
<organism evidence="6 7">
    <name type="scientific">Tepidibacillus decaturensis</name>
    <dbReference type="NCBI Taxonomy" id="1413211"/>
    <lineage>
        <taxon>Bacteria</taxon>
        <taxon>Bacillati</taxon>
        <taxon>Bacillota</taxon>
        <taxon>Bacilli</taxon>
        <taxon>Bacillales</taxon>
        <taxon>Bacillaceae</taxon>
        <taxon>Tepidibacillus</taxon>
    </lineage>
</organism>
<dbReference type="Proteomes" id="UP000070352">
    <property type="component" value="Unassembled WGS sequence"/>
</dbReference>
<dbReference type="PANTHER" id="PTHR42855">
    <property type="entry name" value="ABC TRANSPORTER ATP-BINDING SUBUNIT"/>
    <property type="match status" value="1"/>
</dbReference>
<dbReference type="InterPro" id="IPR032524">
    <property type="entry name" value="ABC_tran_C"/>
</dbReference>
<dbReference type="Gene3D" id="3.40.50.300">
    <property type="entry name" value="P-loop containing nucleotide triphosphate hydrolases"/>
    <property type="match status" value="2"/>
</dbReference>
<evidence type="ECO:0000256" key="1">
    <source>
        <dbReference type="ARBA" id="ARBA00022737"/>
    </source>
</evidence>
<comment type="caution">
    <text evidence="6">The sequence shown here is derived from an EMBL/GenBank/DDBJ whole genome shotgun (WGS) entry which is preliminary data.</text>
</comment>
<dbReference type="CDD" id="cd03221">
    <property type="entry name" value="ABCF_EF-3"/>
    <property type="match status" value="2"/>
</dbReference>
<dbReference type="Pfam" id="PF16326">
    <property type="entry name" value="ABC_tran_CTD"/>
    <property type="match status" value="1"/>
</dbReference>
<dbReference type="OrthoDB" id="9760950at2"/>
<dbReference type="InterPro" id="IPR003593">
    <property type="entry name" value="AAA+_ATPase"/>
</dbReference>
<dbReference type="InterPro" id="IPR003439">
    <property type="entry name" value="ABC_transporter-like_ATP-bd"/>
</dbReference>
<evidence type="ECO:0000256" key="2">
    <source>
        <dbReference type="ARBA" id="ARBA00022741"/>
    </source>
</evidence>
<dbReference type="PANTHER" id="PTHR42855:SF2">
    <property type="entry name" value="DRUG RESISTANCE ABC TRANSPORTER,ATP-BINDING PROTEIN"/>
    <property type="match status" value="1"/>
</dbReference>
<dbReference type="SMART" id="SM00382">
    <property type="entry name" value="AAA"/>
    <property type="match status" value="2"/>
</dbReference>
<dbReference type="PROSITE" id="PS50893">
    <property type="entry name" value="ABC_TRANSPORTER_2"/>
    <property type="match status" value="2"/>
</dbReference>
<dbReference type="SUPFAM" id="SSF52540">
    <property type="entry name" value="P-loop containing nucleoside triphosphate hydrolases"/>
    <property type="match status" value="2"/>
</dbReference>
<feature type="domain" description="ABC transporter" evidence="5">
    <location>
        <begin position="4"/>
        <end position="264"/>
    </location>
</feature>
<dbReference type="AlphaFoldDB" id="A0A135L0U4"/>
<dbReference type="Pfam" id="PF00005">
    <property type="entry name" value="ABC_tran"/>
    <property type="match status" value="2"/>
</dbReference>
<proteinExistence type="predicted"/>
<evidence type="ECO:0000313" key="7">
    <source>
        <dbReference type="Proteomes" id="UP000070352"/>
    </source>
</evidence>
<dbReference type="Pfam" id="PF12848">
    <property type="entry name" value="ABC_tran_Xtn"/>
    <property type="match status" value="1"/>
</dbReference>
<dbReference type="FunFam" id="3.40.50.300:FF:000011">
    <property type="entry name" value="Putative ABC transporter ATP-binding component"/>
    <property type="match status" value="1"/>
</dbReference>
<keyword evidence="1" id="KW-0677">Repeat</keyword>
<dbReference type="InterPro" id="IPR051309">
    <property type="entry name" value="ABCF_ATPase"/>
</dbReference>
<protein>
    <submittedName>
        <fullName evidence="6">Multidrug ABC transporter ATP-binding protein</fullName>
    </submittedName>
</protein>
<dbReference type="InterPro" id="IPR037118">
    <property type="entry name" value="Val-tRNA_synth_C_sf"/>
</dbReference>